<comment type="caution">
    <text evidence="3">The sequence shown here is derived from an EMBL/GenBank/DDBJ whole genome shotgun (WGS) entry which is preliminary data.</text>
</comment>
<dbReference type="EMBL" id="CAJOBH010229543">
    <property type="protein sequence ID" value="CAF5066084.1"/>
    <property type="molecule type" value="Genomic_DNA"/>
</dbReference>
<gene>
    <name evidence="6" type="ORF">BYL167_LOCUS59934</name>
    <name evidence="1" type="ORF">CJN711_LOCUS37900</name>
    <name evidence="2" type="ORF">MBJ925_LOCUS14333</name>
    <name evidence="5" type="ORF">OVN521_LOCUS12763</name>
    <name evidence="4" type="ORF">SMN809_LOCUS264</name>
    <name evidence="3" type="ORF">WKI299_LOCUS20251</name>
</gene>
<dbReference type="EMBL" id="CAJNRE010006692">
    <property type="protein sequence ID" value="CAF2057928.1"/>
    <property type="molecule type" value="Genomic_DNA"/>
</dbReference>
<evidence type="ECO:0000313" key="6">
    <source>
        <dbReference type="EMBL" id="CAF5066084.1"/>
    </source>
</evidence>
<evidence type="ECO:0000313" key="4">
    <source>
        <dbReference type="EMBL" id="CAF3783698.1"/>
    </source>
</evidence>
<dbReference type="EMBL" id="CAJNRF010008409">
    <property type="protein sequence ID" value="CAF2101118.1"/>
    <property type="molecule type" value="Genomic_DNA"/>
</dbReference>
<dbReference type="Gene3D" id="2.40.10.500">
    <property type="match status" value="1"/>
</dbReference>
<dbReference type="Proteomes" id="UP000663824">
    <property type="component" value="Unassembled WGS sequence"/>
</dbReference>
<dbReference type="Proteomes" id="UP000663856">
    <property type="component" value="Unassembled WGS sequence"/>
</dbReference>
<dbReference type="Proteomes" id="UP000663855">
    <property type="component" value="Unassembled WGS sequence"/>
</dbReference>
<evidence type="ECO:0000313" key="1">
    <source>
        <dbReference type="EMBL" id="CAF1620861.1"/>
    </source>
</evidence>
<sequence>MMIIISTLLDHHKIINLDTMGNMYVADIFNHHTQAYLDDQSNRTINADILDKVENDSSMFNYSDSIVLDNQLSFYATDSFNYRIQACVRY</sequence>
<evidence type="ECO:0000313" key="8">
    <source>
        <dbReference type="Proteomes" id="UP000663866"/>
    </source>
</evidence>
<evidence type="ECO:0000313" key="5">
    <source>
        <dbReference type="EMBL" id="CAF3960256.1"/>
    </source>
</evidence>
<keyword evidence="8" id="KW-1185">Reference proteome</keyword>
<evidence type="ECO:0000313" key="3">
    <source>
        <dbReference type="EMBL" id="CAF2101118.1"/>
    </source>
</evidence>
<dbReference type="AlphaFoldDB" id="A0A816TGX2"/>
<proteinExistence type="predicted"/>
<evidence type="ECO:0000313" key="7">
    <source>
        <dbReference type="Proteomes" id="UP000663856"/>
    </source>
</evidence>
<organism evidence="3 7">
    <name type="scientific">Rotaria magnacalcarata</name>
    <dbReference type="NCBI Taxonomy" id="392030"/>
    <lineage>
        <taxon>Eukaryota</taxon>
        <taxon>Metazoa</taxon>
        <taxon>Spiralia</taxon>
        <taxon>Gnathifera</taxon>
        <taxon>Rotifera</taxon>
        <taxon>Eurotatoria</taxon>
        <taxon>Bdelloidea</taxon>
        <taxon>Philodinida</taxon>
        <taxon>Philodinidae</taxon>
        <taxon>Rotaria</taxon>
    </lineage>
</organism>
<protein>
    <submittedName>
        <fullName evidence="3">Uncharacterized protein</fullName>
    </submittedName>
</protein>
<name>A0A816TGX2_9BILA</name>
<dbReference type="Proteomes" id="UP000676336">
    <property type="component" value="Unassembled WGS sequence"/>
</dbReference>
<dbReference type="EMBL" id="CAJNOV010018514">
    <property type="protein sequence ID" value="CAF1620861.1"/>
    <property type="molecule type" value="Genomic_DNA"/>
</dbReference>
<dbReference type="Proteomes" id="UP000681967">
    <property type="component" value="Unassembled WGS sequence"/>
</dbReference>
<accession>A0A816TGX2</accession>
<dbReference type="EMBL" id="CAJOBG010001809">
    <property type="protein sequence ID" value="CAF3960256.1"/>
    <property type="molecule type" value="Genomic_DNA"/>
</dbReference>
<dbReference type="EMBL" id="CAJOBI010000025">
    <property type="protein sequence ID" value="CAF3783698.1"/>
    <property type="molecule type" value="Genomic_DNA"/>
</dbReference>
<evidence type="ECO:0000313" key="2">
    <source>
        <dbReference type="EMBL" id="CAF2057928.1"/>
    </source>
</evidence>
<dbReference type="Proteomes" id="UP000663866">
    <property type="component" value="Unassembled WGS sequence"/>
</dbReference>
<reference evidence="3" key="1">
    <citation type="submission" date="2021-02" db="EMBL/GenBank/DDBJ databases">
        <authorList>
            <person name="Nowell W R."/>
        </authorList>
    </citation>
    <scope>NUCLEOTIDE SEQUENCE</scope>
</reference>